<dbReference type="RefSeq" id="XP_008466412.2">
    <property type="nucleotide sequence ID" value="XM_008468190.3"/>
</dbReference>
<dbReference type="GO" id="GO:0044183">
    <property type="term" value="F:protein folding chaperone"/>
    <property type="evidence" value="ECO:0007669"/>
    <property type="project" value="TreeGrafter"/>
</dbReference>
<dbReference type="InterPro" id="IPR036410">
    <property type="entry name" value="HSP_DnaJ_Cys-rich_dom_sf"/>
</dbReference>
<dbReference type="PANTHER" id="PTHR15852:SF77">
    <property type="entry name" value="PROTEIN P13.9, PUTATIVE-RELATED"/>
    <property type="match status" value="1"/>
</dbReference>
<dbReference type="GeneID" id="103503827"/>
<evidence type="ECO:0000313" key="3">
    <source>
        <dbReference type="RefSeq" id="XP_008466412.2"/>
    </source>
</evidence>
<keyword evidence="2" id="KW-1185">Reference proteome</keyword>
<organism evidence="2 3">
    <name type="scientific">Cucumis melo</name>
    <name type="common">Muskmelon</name>
    <dbReference type="NCBI Taxonomy" id="3656"/>
    <lineage>
        <taxon>Eukaryota</taxon>
        <taxon>Viridiplantae</taxon>
        <taxon>Streptophyta</taxon>
        <taxon>Embryophyta</taxon>
        <taxon>Tracheophyta</taxon>
        <taxon>Spermatophyta</taxon>
        <taxon>Magnoliopsida</taxon>
        <taxon>eudicotyledons</taxon>
        <taxon>Gunneridae</taxon>
        <taxon>Pentapetalae</taxon>
        <taxon>rosids</taxon>
        <taxon>fabids</taxon>
        <taxon>Cucurbitales</taxon>
        <taxon>Cucurbitaceae</taxon>
        <taxon>Benincaseae</taxon>
        <taxon>Cucumis</taxon>
    </lineage>
</organism>
<dbReference type="SUPFAM" id="SSF57938">
    <property type="entry name" value="DnaJ/Hsp40 cysteine-rich domain"/>
    <property type="match status" value="1"/>
</dbReference>
<dbReference type="Proteomes" id="UP001652600">
    <property type="component" value="Chromosome 4"/>
</dbReference>
<name>A0A1S3CSH4_CUCME</name>
<dbReference type="Pfam" id="PF25436">
    <property type="entry name" value="BSD2_CRD"/>
    <property type="match status" value="1"/>
</dbReference>
<reference evidence="3" key="1">
    <citation type="submission" date="2025-08" db="UniProtKB">
        <authorList>
            <consortium name="RefSeq"/>
        </authorList>
    </citation>
    <scope>IDENTIFICATION</scope>
    <source>
        <tissue evidence="3">Stem</tissue>
    </source>
</reference>
<gene>
    <name evidence="3" type="primary">LOC103503827</name>
</gene>
<dbReference type="InterPro" id="IPR057453">
    <property type="entry name" value="BSD2_CRD"/>
</dbReference>
<dbReference type="GO" id="GO:0009570">
    <property type="term" value="C:chloroplast stroma"/>
    <property type="evidence" value="ECO:0007669"/>
    <property type="project" value="TreeGrafter"/>
</dbReference>
<dbReference type="InParanoid" id="A0A1S3CSH4"/>
<sequence length="149" mass="16187">MRYFWKYNPLHSQPFDISMASSSFSLSANCFSSTTTLSALRDCSNQKLNLIHNGFHDYSSPARFPHLILKAAKNDRNTKPNSVICGDCDGNGAVLCSQCKGNGVNAVDFFNGQFKAGKSCWLCGGRIEMLCGNCNGAGFVGGFLSTYDQ</sequence>
<dbReference type="AlphaFoldDB" id="A0A1S3CSH4"/>
<dbReference type="KEGG" id="cmo:103503827"/>
<feature type="domain" description="BSD2 cysteine rich" evidence="1">
    <location>
        <begin position="81"/>
        <end position="149"/>
    </location>
</feature>
<evidence type="ECO:0000259" key="1">
    <source>
        <dbReference type="Pfam" id="PF25436"/>
    </source>
</evidence>
<dbReference type="GO" id="GO:0101031">
    <property type="term" value="C:protein folding chaperone complex"/>
    <property type="evidence" value="ECO:0007669"/>
    <property type="project" value="TreeGrafter"/>
</dbReference>
<proteinExistence type="predicted"/>
<dbReference type="eggNOG" id="ENOG502S4ET">
    <property type="taxonomic scope" value="Eukaryota"/>
</dbReference>
<evidence type="ECO:0000313" key="2">
    <source>
        <dbReference type="Proteomes" id="UP001652600"/>
    </source>
</evidence>
<dbReference type="PANTHER" id="PTHR15852">
    <property type="entry name" value="PLASTID TRANSCRIPTIONALLY ACTIVE PROTEIN"/>
    <property type="match status" value="1"/>
</dbReference>
<accession>A0A1S3CSH4</accession>
<protein>
    <submittedName>
        <fullName evidence="3">Protein BUNDLE SHEATH DEFECTIVE 2, chloroplastic-like</fullName>
    </submittedName>
</protein>